<evidence type="ECO:0000256" key="1">
    <source>
        <dbReference type="SAM" id="MobiDB-lite"/>
    </source>
</evidence>
<name>A0A9P8L8K5_9PEZI</name>
<gene>
    <name evidence="2" type="ORF">GP486_005780</name>
</gene>
<dbReference type="AlphaFoldDB" id="A0A9P8L8K5"/>
<protein>
    <recommendedName>
        <fullName evidence="4">Actin-like ATPase domain-containing protein</fullName>
    </recommendedName>
</protein>
<evidence type="ECO:0000313" key="2">
    <source>
        <dbReference type="EMBL" id="KAH0556292.1"/>
    </source>
</evidence>
<evidence type="ECO:0008006" key="4">
    <source>
        <dbReference type="Google" id="ProtNLM"/>
    </source>
</evidence>
<feature type="region of interest" description="Disordered" evidence="1">
    <location>
        <begin position="1"/>
        <end position="23"/>
    </location>
</feature>
<accession>A0A9P8L8K5</accession>
<evidence type="ECO:0000313" key="3">
    <source>
        <dbReference type="Proteomes" id="UP000750711"/>
    </source>
</evidence>
<proteinExistence type="predicted"/>
<dbReference type="PANTHER" id="PTHR14187">
    <property type="entry name" value="ALPHA KINASE/ELONGATION FACTOR 2 KINASE"/>
    <property type="match status" value="1"/>
</dbReference>
<feature type="compositionally biased region" description="Basic and acidic residues" evidence="1">
    <location>
        <begin position="1"/>
        <end position="14"/>
    </location>
</feature>
<reference evidence="2" key="1">
    <citation type="submission" date="2021-03" db="EMBL/GenBank/DDBJ databases">
        <title>Comparative genomics and phylogenomic investigation of the class Geoglossomycetes provide insights into ecological specialization and systematics.</title>
        <authorList>
            <person name="Melie T."/>
            <person name="Pirro S."/>
            <person name="Miller A.N."/>
            <person name="Quandt A."/>
        </authorList>
    </citation>
    <scope>NUCLEOTIDE SEQUENCE</scope>
    <source>
        <strain evidence="2">CAQ_001_2017</strain>
    </source>
</reference>
<comment type="caution">
    <text evidence="2">The sequence shown here is derived from an EMBL/GenBank/DDBJ whole genome shotgun (WGS) entry which is preliminary data.</text>
</comment>
<dbReference type="PANTHER" id="PTHR14187:SF5">
    <property type="entry name" value="HEAT SHOCK 70 KDA PROTEIN 12A"/>
    <property type="match status" value="1"/>
</dbReference>
<keyword evidence="3" id="KW-1185">Reference proteome</keyword>
<dbReference type="Proteomes" id="UP000750711">
    <property type="component" value="Unassembled WGS sequence"/>
</dbReference>
<dbReference type="EMBL" id="JAGHQM010001151">
    <property type="protein sequence ID" value="KAH0556292.1"/>
    <property type="molecule type" value="Genomic_DNA"/>
</dbReference>
<organism evidence="2 3">
    <name type="scientific">Trichoglossum hirsutum</name>
    <dbReference type="NCBI Taxonomy" id="265104"/>
    <lineage>
        <taxon>Eukaryota</taxon>
        <taxon>Fungi</taxon>
        <taxon>Dikarya</taxon>
        <taxon>Ascomycota</taxon>
        <taxon>Pezizomycotina</taxon>
        <taxon>Geoglossomycetes</taxon>
        <taxon>Geoglossales</taxon>
        <taxon>Geoglossaceae</taxon>
        <taxon>Trichoglossum</taxon>
    </lineage>
</organism>
<sequence length="598" mass="66050">MKSLLSRKESDRRASKAAKTTTTATTTAAATITKTHICAIDFGTAFTRSAHATSQVSVGDGRKEVSQAQIGDHWPGPGNVNVNIASVLRYDGQHEAVWGPTVDGPEGDQLMFLKLCEQPQCPDSPDLHIYLTFRSLLDEPGPENPEVIDEMAKMYGGRYSVDRPEAPLDFLRAVMKHLLHLFKAGTPSLNANEQIIFLLTVPRGWSEGAKHSLLRCASQALPAGSQHSVKIVYDAEAALGVFSDRVTHMTLVPITDPAADSPPPAPLAEGEVVVIYDVGLFTTIKWDFKDQPTTEYTVPRAPSSPQTSALAPPHLTIPCGVLDDPTEGIRDETLTLHRKDVLSIFNPILNACDNHIQTELAAMKKLPDVSQPPPRIATFVLVGGLSNSPVLQKKIAAMPELRDVRLVCPQGCSSITVIGAIEAHCHGGFLAKTESKFTLAIAFWTPWHDGHPIEKRMWERYELKYYARDCMRWFLKRVSIHATHLPPASPAHRPRQGQEYSRTTPTRLDFYKNVAVSEPLVFEDTLWITDRDDPLPAFKDKDCRPFATLTTVLPDALKARLKRLPRSMDYGGDYVAVPYSIELRIGVAFSAKVLFQGR</sequence>